<dbReference type="InterPro" id="IPR050194">
    <property type="entry name" value="Glycosyltransferase_grp1"/>
</dbReference>
<dbReference type="SUPFAM" id="SSF53756">
    <property type="entry name" value="UDP-Glycosyltransferase/glycogen phosphorylase"/>
    <property type="match status" value="1"/>
</dbReference>
<sequence>GLGDFSFKQPSLLPFYQGLPGCLKKIKPDIIDLENEPFNLGTFQVILARNLISPESKIVFHTWQNIFKRYPFPFNLVEKFTYQNTDWALAKNEEAEKILRKKGFSKPISILSPGVDAEQFKKGERKRVALGDKDKFIIGYIGAIVKQKGVLTLISAVSKLKAKFRLLFIGRGDYEEAVREKVGQLKLREKTLFLRTVPHREIPDYLASFDVLVLPSLTFPNWKEQFGRVLIEAMSSEIPVIGSNSGEIPRVIAEAGLIFREGDSEDLKEKLELLINNEDLCQELARKGRERVLKEYSWGVIAQKTYEIYRKILYETRP</sequence>
<evidence type="ECO:0000259" key="1">
    <source>
        <dbReference type="Pfam" id="PF00534"/>
    </source>
</evidence>
<name>X1A538_9ZZZZ</name>
<comment type="caution">
    <text evidence="2">The sequence shown here is derived from an EMBL/GenBank/DDBJ whole genome shotgun (WGS) entry which is preliminary data.</text>
</comment>
<dbReference type="Pfam" id="PF00534">
    <property type="entry name" value="Glycos_transf_1"/>
    <property type="match status" value="1"/>
</dbReference>
<dbReference type="InterPro" id="IPR001296">
    <property type="entry name" value="Glyco_trans_1"/>
</dbReference>
<reference evidence="2" key="1">
    <citation type="journal article" date="2014" name="Front. Microbiol.">
        <title>High frequency of phylogenetically diverse reductive dehalogenase-homologous genes in deep subseafloor sedimentary metagenomes.</title>
        <authorList>
            <person name="Kawai M."/>
            <person name="Futagami T."/>
            <person name="Toyoda A."/>
            <person name="Takaki Y."/>
            <person name="Nishi S."/>
            <person name="Hori S."/>
            <person name="Arai W."/>
            <person name="Tsubouchi T."/>
            <person name="Morono Y."/>
            <person name="Uchiyama I."/>
            <person name="Ito T."/>
            <person name="Fujiyama A."/>
            <person name="Inagaki F."/>
            <person name="Takami H."/>
        </authorList>
    </citation>
    <scope>NUCLEOTIDE SEQUENCE</scope>
    <source>
        <strain evidence="2">Expedition CK06-06</strain>
    </source>
</reference>
<dbReference type="CDD" id="cd03801">
    <property type="entry name" value="GT4_PimA-like"/>
    <property type="match status" value="1"/>
</dbReference>
<evidence type="ECO:0000313" key="2">
    <source>
        <dbReference type="EMBL" id="GAG76864.1"/>
    </source>
</evidence>
<dbReference type="AlphaFoldDB" id="X1A538"/>
<organism evidence="2">
    <name type="scientific">marine sediment metagenome</name>
    <dbReference type="NCBI Taxonomy" id="412755"/>
    <lineage>
        <taxon>unclassified sequences</taxon>
        <taxon>metagenomes</taxon>
        <taxon>ecological metagenomes</taxon>
    </lineage>
</organism>
<dbReference type="Gene3D" id="3.40.50.2000">
    <property type="entry name" value="Glycogen Phosphorylase B"/>
    <property type="match status" value="2"/>
</dbReference>
<feature type="domain" description="Glycosyl transferase family 1" evidence="1">
    <location>
        <begin position="128"/>
        <end position="291"/>
    </location>
</feature>
<protein>
    <recommendedName>
        <fullName evidence="1">Glycosyl transferase family 1 domain-containing protein</fullName>
    </recommendedName>
</protein>
<dbReference type="GO" id="GO:0016757">
    <property type="term" value="F:glycosyltransferase activity"/>
    <property type="evidence" value="ECO:0007669"/>
    <property type="project" value="InterPro"/>
</dbReference>
<dbReference type="PANTHER" id="PTHR45947">
    <property type="entry name" value="SULFOQUINOVOSYL TRANSFERASE SQD2"/>
    <property type="match status" value="1"/>
</dbReference>
<accession>X1A538</accession>
<gene>
    <name evidence="2" type="ORF">S01H4_23278</name>
</gene>
<feature type="non-terminal residue" evidence="2">
    <location>
        <position position="1"/>
    </location>
</feature>
<dbReference type="EMBL" id="BART01010778">
    <property type="protein sequence ID" value="GAG76864.1"/>
    <property type="molecule type" value="Genomic_DNA"/>
</dbReference>
<dbReference type="PANTHER" id="PTHR45947:SF3">
    <property type="entry name" value="SULFOQUINOVOSYL TRANSFERASE SQD2"/>
    <property type="match status" value="1"/>
</dbReference>
<proteinExistence type="predicted"/>